<gene>
    <name evidence="1" type="ORF">BCY88_01540</name>
</gene>
<reference evidence="1 2" key="1">
    <citation type="submission" date="2016-07" db="EMBL/GenBank/DDBJ databases">
        <title>Genome analysis of Burkholderia fungorum ES3-20.</title>
        <authorList>
            <person name="Xu D."/>
            <person name="Yao R."/>
            <person name="Zheng S."/>
        </authorList>
    </citation>
    <scope>NUCLEOTIDE SEQUENCE [LARGE SCALE GENOMIC DNA]</scope>
    <source>
        <strain evidence="1 2">ES3-20</strain>
    </source>
</reference>
<sequence length="1561" mass="173682">MFIKPASRIAYSADFIRLVLAEQYTYYLDGVSFDKDVIDESEFNRLQFRLRRRASRSKPFYFAIDGLHQITKEDFRAIDAIFKEILPIGWEHFKFLVVGKQVDFEPFIHKIQARYYQQLKFSLGETKDFLGDINLSEDELGALYKLCDGIPARLASVKRLVNTGVSVEEIFQSEPSKYLEFIRLEYAPIDQLTHDSRRLLAILAFSNRQLPIIELLEVARLEKAALDKLIETFSFISINNSTHEVEFASEAHRRFASNILSSMKSEALTSQIEYLVANPQSHVALRFLPTYYQQVGQTRELVRLLSSEHFSHLLDSTSSIASLRTRAELGVKSAVLLKEATDVFGFSIKRSLFASLAGAEGAKAEIRALVALGRPAAALGLAQDSVVREERFAFLCTYARQLVESGEPCDVEVLRLIKESASLIDFADLGDRAIDIASELVAVDAGLALSIVVGATEHAGNTMDKQFAVARLAIAATKGQGEKNIASLNEASKQISDEKMQGFISELISLVSSMSSAQVISSAQMLDAVRRLPFLCFWASSHRQDVDAIEVVEYALNYMIDDSAYSPKMSDLRNLSLPLAYAPKSPRVETLIRRVDSQRGLIKDSSLSIDSVSLQVTLAHAEMAFGDEKKAIERVVDTYLELTGVDNAEVKLECFAILLEGLRLMDPDARIEAEQGFRALITLDLQSLLTQVLENSADHFLIVKGALRAFANTDLPGAWSICARLNLMGRRDLAYGEVAEALYEDGVMGDTVSNVLDTLARVHTRATRDTALGRFVRVISKRKYVLEEHSITLLAVAIAECPNPDFRVGITPRLIEIWANSSCPGPMPSLDLFDSDLALASASWLRVNPAFAMASSLAKVAPVLADAYYGRGSQFRNNSEYCTYDFFVILMACLGLAVRALHGALNAKCVIDDPLDRFLRLADLVPSIPARIDLIGDLASKAWTADRADIALKLLKSKSLPAIEDARRSSEYLHRYLIKLSFPSLYCTQQQLALTYAKELSLADAEAASLETVDLILRRETKSDPSLDEAVNKFRITYGDALSTCTLIETLKTDNSIYWCINELCSTITSKVNKTSFTRNQREDLATRLSTFFRENLPDVENIKHDGYLILCEACILTLREDTKITEWQALATRGRAIPNAADAGFVLYELAELVPTKFDSLPSLLRTEVNELFKTLPSPIDQINRLIQVSKNARGAGVNLAKEQLRSAMLMTLKAHDEDIAKQSRRRIVDIAEKISPEFANELLELIDQDPARATARLEVRQRLRTLKVKKKLANAKSPDDIAKSEVKHLPEAAWMNVAGLMTGRLETKAPELMIGYLHRSSSLPLSDAYPVLAWHIENLARKFSKSEQGSQQMDSLVEQVLLTCELAENITSRITARKTKKITSSSEIEPVQIGVNNREAALDFIGEWLSLCDSDVWLCDPYFGPDEIDIFKLVLSNCPGSSLTIITAKRFLAEKSALTAEAFWERWNLMMDQDLPTTKIIGVSYADGAKAPIHDRWLVAGGRGLRLGTSIGSIGTGKLSEISTLFGDELTRVRANLEPFVREDRTVGGARIHYHSLTL</sequence>
<evidence type="ECO:0000313" key="2">
    <source>
        <dbReference type="Proteomes" id="UP000283709"/>
    </source>
</evidence>
<comment type="caution">
    <text evidence="1">The sequence shown here is derived from an EMBL/GenBank/DDBJ whole genome shotgun (WGS) entry which is preliminary data.</text>
</comment>
<dbReference type="EMBL" id="MCAS01000001">
    <property type="protein sequence ID" value="RKF50882.1"/>
    <property type="molecule type" value="Genomic_DNA"/>
</dbReference>
<protein>
    <submittedName>
        <fullName evidence="1">Uncharacterized protein</fullName>
    </submittedName>
</protein>
<proteinExistence type="predicted"/>
<dbReference type="Proteomes" id="UP000283709">
    <property type="component" value="Unassembled WGS sequence"/>
</dbReference>
<organism evidence="1 2">
    <name type="scientific">Paraburkholderia fungorum</name>
    <dbReference type="NCBI Taxonomy" id="134537"/>
    <lineage>
        <taxon>Bacteria</taxon>
        <taxon>Pseudomonadati</taxon>
        <taxon>Pseudomonadota</taxon>
        <taxon>Betaproteobacteria</taxon>
        <taxon>Burkholderiales</taxon>
        <taxon>Burkholderiaceae</taxon>
        <taxon>Paraburkholderia</taxon>
    </lineage>
</organism>
<accession>A0A3R7EWD9</accession>
<name>A0A3R7EWD9_9BURK</name>
<evidence type="ECO:0000313" key="1">
    <source>
        <dbReference type="EMBL" id="RKF50882.1"/>
    </source>
</evidence>